<organism evidence="1 2">
    <name type="scientific">Solanum commersonii</name>
    <name type="common">Commerson's wild potato</name>
    <name type="synonym">Commerson's nightshade</name>
    <dbReference type="NCBI Taxonomy" id="4109"/>
    <lineage>
        <taxon>Eukaryota</taxon>
        <taxon>Viridiplantae</taxon>
        <taxon>Streptophyta</taxon>
        <taxon>Embryophyta</taxon>
        <taxon>Tracheophyta</taxon>
        <taxon>Spermatophyta</taxon>
        <taxon>Magnoliopsida</taxon>
        <taxon>eudicotyledons</taxon>
        <taxon>Gunneridae</taxon>
        <taxon>Pentapetalae</taxon>
        <taxon>asterids</taxon>
        <taxon>lamiids</taxon>
        <taxon>Solanales</taxon>
        <taxon>Solanaceae</taxon>
        <taxon>Solanoideae</taxon>
        <taxon>Solaneae</taxon>
        <taxon>Solanum</taxon>
    </lineage>
</organism>
<keyword evidence="2" id="KW-1185">Reference proteome</keyword>
<dbReference type="OrthoDB" id="1930729at2759"/>
<dbReference type="Proteomes" id="UP000824120">
    <property type="component" value="Chromosome 1"/>
</dbReference>
<evidence type="ECO:0000313" key="1">
    <source>
        <dbReference type="EMBL" id="KAG5628665.1"/>
    </source>
</evidence>
<dbReference type="EMBL" id="JACXVP010000001">
    <property type="protein sequence ID" value="KAG5628665.1"/>
    <property type="molecule type" value="Genomic_DNA"/>
</dbReference>
<gene>
    <name evidence="1" type="ORF">H5410_000382</name>
</gene>
<sequence length="113" mass="13304">MDDANTNRIYDYKDIDWAENRSKSLHDPLLMANVKDGKKKNDFVSSSKTVPKTPKKMDYELCYQANPYTHYLKFGVAYNNDFVQDLKKYMNVEAFELFTNSIFVLFQQISTIH</sequence>
<accession>A0A9J6AWC8</accession>
<dbReference type="AlphaFoldDB" id="A0A9J6AWC8"/>
<proteinExistence type="predicted"/>
<protein>
    <submittedName>
        <fullName evidence="1">Uncharacterized protein</fullName>
    </submittedName>
</protein>
<reference evidence="1 2" key="1">
    <citation type="submission" date="2020-09" db="EMBL/GenBank/DDBJ databases">
        <title>De no assembly of potato wild relative species, Solanum commersonii.</title>
        <authorList>
            <person name="Cho K."/>
        </authorList>
    </citation>
    <scope>NUCLEOTIDE SEQUENCE [LARGE SCALE GENOMIC DNA]</scope>
    <source>
        <strain evidence="1">LZ3.2</strain>
        <tissue evidence="1">Leaf</tissue>
    </source>
</reference>
<name>A0A9J6AWC8_SOLCO</name>
<comment type="caution">
    <text evidence="1">The sequence shown here is derived from an EMBL/GenBank/DDBJ whole genome shotgun (WGS) entry which is preliminary data.</text>
</comment>
<evidence type="ECO:0000313" key="2">
    <source>
        <dbReference type="Proteomes" id="UP000824120"/>
    </source>
</evidence>